<sequence>MRAVHTVAPNSISATENSGAVSRCGNSAKTSAWSRGTDGAPASARP</sequence>
<dbReference type="EMBL" id="CSAE01001351">
    <property type="protein sequence ID" value="COX53755.1"/>
    <property type="molecule type" value="Genomic_DNA"/>
</dbReference>
<accession>A0A0U0TVN8</accession>
<evidence type="ECO:0000313" key="3">
    <source>
        <dbReference type="Proteomes" id="UP000038802"/>
    </source>
</evidence>
<reference evidence="3" key="1">
    <citation type="submission" date="2015-03" db="EMBL/GenBank/DDBJ databases">
        <authorList>
            <consortium name="Pathogen Informatics"/>
        </authorList>
    </citation>
    <scope>NUCLEOTIDE SEQUENCE [LARGE SCALE GENOMIC DNA]</scope>
    <source>
        <strain evidence="3">K00500041</strain>
    </source>
</reference>
<evidence type="ECO:0000313" key="2">
    <source>
        <dbReference type="EMBL" id="COX53755.1"/>
    </source>
</evidence>
<feature type="compositionally biased region" description="Polar residues" evidence="1">
    <location>
        <begin position="8"/>
        <end position="34"/>
    </location>
</feature>
<feature type="region of interest" description="Disordered" evidence="1">
    <location>
        <begin position="1"/>
        <end position="46"/>
    </location>
</feature>
<name>A0A0U0TVN8_MYCTX</name>
<proteinExistence type="predicted"/>
<gene>
    <name evidence="2" type="ORF">ERS007703_05324</name>
</gene>
<dbReference type="Proteomes" id="UP000038802">
    <property type="component" value="Unassembled WGS sequence"/>
</dbReference>
<protein>
    <submittedName>
        <fullName evidence="2">Uncharacterized protein</fullName>
    </submittedName>
</protein>
<evidence type="ECO:0000256" key="1">
    <source>
        <dbReference type="SAM" id="MobiDB-lite"/>
    </source>
</evidence>
<dbReference type="AlphaFoldDB" id="A0A0U0TVN8"/>
<organism evidence="2 3">
    <name type="scientific">Mycobacterium tuberculosis</name>
    <dbReference type="NCBI Taxonomy" id="1773"/>
    <lineage>
        <taxon>Bacteria</taxon>
        <taxon>Bacillati</taxon>
        <taxon>Actinomycetota</taxon>
        <taxon>Actinomycetes</taxon>
        <taxon>Mycobacteriales</taxon>
        <taxon>Mycobacteriaceae</taxon>
        <taxon>Mycobacterium</taxon>
        <taxon>Mycobacterium tuberculosis complex</taxon>
    </lineage>
</organism>